<dbReference type="PRINTS" id="PR00455">
    <property type="entry name" value="HTHTETR"/>
</dbReference>
<gene>
    <name evidence="6" type="ORF">MI149_07180</name>
</gene>
<keyword evidence="1" id="KW-0805">Transcription regulation</keyword>
<dbReference type="InterPro" id="IPR009057">
    <property type="entry name" value="Homeodomain-like_sf"/>
</dbReference>
<dbReference type="PANTHER" id="PTHR47506:SF3">
    <property type="entry name" value="HTH-TYPE TRANSCRIPTIONAL REGULATOR LMRA"/>
    <property type="match status" value="1"/>
</dbReference>
<dbReference type="InterPro" id="IPR036271">
    <property type="entry name" value="Tet_transcr_reg_TetR-rel_C_sf"/>
</dbReference>
<keyword evidence="3" id="KW-0804">Transcription</keyword>
<keyword evidence="7" id="KW-1185">Reference proteome</keyword>
<dbReference type="Gene3D" id="1.10.357.10">
    <property type="entry name" value="Tetracycline Repressor, domain 2"/>
    <property type="match status" value="1"/>
</dbReference>
<evidence type="ECO:0000256" key="3">
    <source>
        <dbReference type="ARBA" id="ARBA00023163"/>
    </source>
</evidence>
<evidence type="ECO:0000256" key="1">
    <source>
        <dbReference type="ARBA" id="ARBA00023015"/>
    </source>
</evidence>
<name>A0ABY3TNN9_9MYCO</name>
<dbReference type="Proteomes" id="UP001055337">
    <property type="component" value="Chromosome"/>
</dbReference>
<reference evidence="6" key="1">
    <citation type="submission" date="2022-08" db="EMBL/GenBank/DDBJ databases">
        <title>Whole genome sequencing of non-tuberculosis mycobacteria type-strains.</title>
        <authorList>
            <person name="Igarashi Y."/>
            <person name="Osugi A."/>
            <person name="Mitarai S."/>
        </authorList>
    </citation>
    <scope>NUCLEOTIDE SEQUENCE</scope>
    <source>
        <strain evidence="6">JCM 16369</strain>
    </source>
</reference>
<proteinExistence type="predicted"/>
<dbReference type="Pfam" id="PF00440">
    <property type="entry name" value="TetR_N"/>
    <property type="match status" value="1"/>
</dbReference>
<dbReference type="PROSITE" id="PS50977">
    <property type="entry name" value="HTH_TETR_2"/>
    <property type="match status" value="1"/>
</dbReference>
<dbReference type="SUPFAM" id="SSF48498">
    <property type="entry name" value="Tetracyclin repressor-like, C-terminal domain"/>
    <property type="match status" value="1"/>
</dbReference>
<organism evidence="6 7">
    <name type="scientific">Mycolicibacterium crocinum</name>
    <dbReference type="NCBI Taxonomy" id="388459"/>
    <lineage>
        <taxon>Bacteria</taxon>
        <taxon>Bacillati</taxon>
        <taxon>Actinomycetota</taxon>
        <taxon>Actinomycetes</taxon>
        <taxon>Mycobacteriales</taxon>
        <taxon>Mycobacteriaceae</taxon>
        <taxon>Mycolicibacterium</taxon>
    </lineage>
</organism>
<evidence type="ECO:0000256" key="4">
    <source>
        <dbReference type="PROSITE-ProRule" id="PRU00335"/>
    </source>
</evidence>
<dbReference type="InterPro" id="IPR011075">
    <property type="entry name" value="TetR_C"/>
</dbReference>
<protein>
    <submittedName>
        <fullName evidence="6">TetR/AcrR family transcriptional regulator</fullName>
    </submittedName>
</protein>
<feature type="domain" description="HTH tetR-type" evidence="5">
    <location>
        <begin position="23"/>
        <end position="83"/>
    </location>
</feature>
<dbReference type="RefSeq" id="WP_240179212.1">
    <property type="nucleotide sequence ID" value="NZ_CP092362.2"/>
</dbReference>
<evidence type="ECO:0000313" key="7">
    <source>
        <dbReference type="Proteomes" id="UP001055337"/>
    </source>
</evidence>
<dbReference type="Pfam" id="PF16925">
    <property type="entry name" value="TetR_C_13"/>
    <property type="match status" value="1"/>
</dbReference>
<evidence type="ECO:0000256" key="2">
    <source>
        <dbReference type="ARBA" id="ARBA00023125"/>
    </source>
</evidence>
<dbReference type="SUPFAM" id="SSF46689">
    <property type="entry name" value="Homeodomain-like"/>
    <property type="match status" value="1"/>
</dbReference>
<keyword evidence="2 4" id="KW-0238">DNA-binding</keyword>
<dbReference type="EMBL" id="CP092362">
    <property type="protein sequence ID" value="ULN42868.1"/>
    <property type="molecule type" value="Genomic_DNA"/>
</dbReference>
<evidence type="ECO:0000259" key="5">
    <source>
        <dbReference type="PROSITE" id="PS50977"/>
    </source>
</evidence>
<dbReference type="InterPro" id="IPR001647">
    <property type="entry name" value="HTH_TetR"/>
</dbReference>
<accession>A0ABY3TNN9</accession>
<evidence type="ECO:0000313" key="6">
    <source>
        <dbReference type="EMBL" id="ULN42868.1"/>
    </source>
</evidence>
<sequence>MTDPGLSAAAATVNGHRLTRKGRQTRDRIVAVAAGLMQERGVARTTIEDIQAAAGVSSSQLYHYFADKGALVAAVIELQGQRVLDVQHLGLDRVNCVDDLWRWRDLVMGIRTAQNCVGGCPLGSLAADLSETDALARAQLGRWFAEWERILRTGLAAMASAGQFVDGTDTDRLALALLAATQGGLLLSQVHRDTAALAAAMDTVIAQIGTHLTEAAAKAVRHR</sequence>
<dbReference type="PANTHER" id="PTHR47506">
    <property type="entry name" value="TRANSCRIPTIONAL REGULATORY PROTEIN"/>
    <property type="match status" value="1"/>
</dbReference>
<feature type="DNA-binding region" description="H-T-H motif" evidence="4">
    <location>
        <begin position="46"/>
        <end position="65"/>
    </location>
</feature>